<keyword evidence="3" id="KW-1185">Reference proteome</keyword>
<dbReference type="GeneID" id="36341558"/>
<feature type="transmembrane region" description="Helical" evidence="1">
    <location>
        <begin position="68"/>
        <end position="88"/>
    </location>
</feature>
<evidence type="ECO:0000256" key="1">
    <source>
        <dbReference type="SAM" id="Phobius"/>
    </source>
</evidence>
<dbReference type="CTD" id="36341558"/>
<dbReference type="OrthoDB" id="6259679at2759"/>
<organism evidence="2 3">
    <name type="scientific">Echinococcus granulosus</name>
    <name type="common">Hydatid tapeworm</name>
    <dbReference type="NCBI Taxonomy" id="6210"/>
    <lineage>
        <taxon>Eukaryota</taxon>
        <taxon>Metazoa</taxon>
        <taxon>Spiralia</taxon>
        <taxon>Lophotrochozoa</taxon>
        <taxon>Platyhelminthes</taxon>
        <taxon>Cestoda</taxon>
        <taxon>Eucestoda</taxon>
        <taxon>Cyclophyllidea</taxon>
        <taxon>Taeniidae</taxon>
        <taxon>Echinococcus</taxon>
        <taxon>Echinococcus granulosus group</taxon>
    </lineage>
</organism>
<dbReference type="SUPFAM" id="SSF50729">
    <property type="entry name" value="PH domain-like"/>
    <property type="match status" value="1"/>
</dbReference>
<dbReference type="Proteomes" id="UP000019149">
    <property type="component" value="Unassembled WGS sequence"/>
</dbReference>
<sequence>MFPPYNHSGSKRSKIMKKPLQIPRVIAKCSNGILNRVKTPPRQTQHVVGSVETKKSTNMVPNEIYLQIFYWFFIEVFVVYLVLFYVLSKLQIAGIVSRYLEHHCTIYRSLSLKCCTIQSIISVKLKKTNGKEYKSCPASISESATLLGTADVPNPHGNGICHYAYLLIRKLNEVGNHRSELVTLCIDQSGTAAKDKNNNIKIKFPHENLTYVWVHPTEPRVLGVIVTFKEHESEKMMSKFTAFRMSSKVQLSLLLRIYWLDWVQK</sequence>
<dbReference type="KEGG" id="egl:EGR_05843"/>
<gene>
    <name evidence="2" type="ORF">EGR_05843</name>
</gene>
<keyword evidence="1" id="KW-0812">Transmembrane</keyword>
<keyword evidence="1" id="KW-0472">Membrane</keyword>
<dbReference type="RefSeq" id="XP_024350555.1">
    <property type="nucleotide sequence ID" value="XM_024495092.1"/>
</dbReference>
<accession>W6V066</accession>
<keyword evidence="1" id="KW-1133">Transmembrane helix</keyword>
<protein>
    <submittedName>
        <fullName evidence="2">Uncharacterized protein</fullName>
    </submittedName>
</protein>
<proteinExistence type="predicted"/>
<comment type="caution">
    <text evidence="2">The sequence shown here is derived from an EMBL/GenBank/DDBJ whole genome shotgun (WGS) entry which is preliminary data.</text>
</comment>
<evidence type="ECO:0000313" key="3">
    <source>
        <dbReference type="Proteomes" id="UP000019149"/>
    </source>
</evidence>
<name>W6V066_ECHGR</name>
<dbReference type="AlphaFoldDB" id="W6V066"/>
<dbReference type="EMBL" id="APAU02000046">
    <property type="protein sequence ID" value="EUB59359.1"/>
    <property type="molecule type" value="Genomic_DNA"/>
</dbReference>
<evidence type="ECO:0000313" key="2">
    <source>
        <dbReference type="EMBL" id="EUB59359.1"/>
    </source>
</evidence>
<reference evidence="2 3" key="1">
    <citation type="journal article" date="2013" name="Nat. Genet.">
        <title>The genome of the hydatid tapeworm Echinococcus granulosus.</title>
        <authorList>
            <person name="Zheng H."/>
            <person name="Zhang W."/>
            <person name="Zhang L."/>
            <person name="Zhang Z."/>
            <person name="Li J."/>
            <person name="Lu G."/>
            <person name="Zhu Y."/>
            <person name="Wang Y."/>
            <person name="Huang Y."/>
            <person name="Liu J."/>
            <person name="Kang H."/>
            <person name="Chen J."/>
            <person name="Wang L."/>
            <person name="Chen A."/>
            <person name="Yu S."/>
            <person name="Gao Z."/>
            <person name="Jin L."/>
            <person name="Gu W."/>
            <person name="Wang Z."/>
            <person name="Zhao L."/>
            <person name="Shi B."/>
            <person name="Wen H."/>
            <person name="Lin R."/>
            <person name="Jones M.K."/>
            <person name="Brejova B."/>
            <person name="Vinar T."/>
            <person name="Zhao G."/>
            <person name="McManus D.P."/>
            <person name="Chen Z."/>
            <person name="Zhou Y."/>
            <person name="Wang S."/>
        </authorList>
    </citation>
    <scope>NUCLEOTIDE SEQUENCE [LARGE SCALE GENOMIC DNA]</scope>
</reference>